<dbReference type="Proteomes" id="UP000824265">
    <property type="component" value="Unassembled WGS sequence"/>
</dbReference>
<reference evidence="3" key="2">
    <citation type="submission" date="2021-04" db="EMBL/GenBank/DDBJ databases">
        <authorList>
            <person name="Gilroy R."/>
        </authorList>
    </citation>
    <scope>NUCLEOTIDE SEQUENCE</scope>
    <source>
        <strain evidence="3">CHK195-6426</strain>
    </source>
</reference>
<accession>A0A9D1R847</accession>
<evidence type="ECO:0000313" key="4">
    <source>
        <dbReference type="Proteomes" id="UP000824265"/>
    </source>
</evidence>
<dbReference type="EMBL" id="DXGH01000054">
    <property type="protein sequence ID" value="HIW81847.1"/>
    <property type="molecule type" value="Genomic_DNA"/>
</dbReference>
<dbReference type="InterPro" id="IPR000253">
    <property type="entry name" value="FHA_dom"/>
</dbReference>
<feature type="compositionally biased region" description="Basic and acidic residues" evidence="1">
    <location>
        <begin position="198"/>
        <end position="208"/>
    </location>
</feature>
<dbReference type="SMART" id="SM00240">
    <property type="entry name" value="FHA"/>
    <property type="match status" value="1"/>
</dbReference>
<dbReference type="Pfam" id="PF00498">
    <property type="entry name" value="FHA"/>
    <property type="match status" value="1"/>
</dbReference>
<name>A0A9D1R847_9FIRM</name>
<sequence length="377" mass="45156">MLETEFVRSLNHNYERILLDQKPEERKYQYCILSRGGIRGLLSCSLRYINGSAYLYYDITSRQSIAQLYSSRFLTRQWMKDFMWGLGQIMGELERFLLDYRNILWQPGQIFQDLENNMFSFVYVPYYEGEGGFLELLDFWVERIDYEDEALVECVYKMYDRFTHSGEAYLQAQIFEDAKALEQREDKNVWEENQPQEEELKKDKEPETMQKMESILQEEIKDKKGFLHFWDGKKRKNREMRNLYEQEMRQAMSGYAVAEDTAYEEPELGKTIYIETKQEERERTHGLYTREGRLLARLDKTVFSIGKKKSESDLVLEDVAVSRVHARICKEKEGMYLEDMNSTNGTFKNGLRMQPYEKKKLEEEDEIKIGRTVMIYR</sequence>
<comment type="caution">
    <text evidence="3">The sequence shown here is derived from an EMBL/GenBank/DDBJ whole genome shotgun (WGS) entry which is preliminary data.</text>
</comment>
<feature type="domain" description="FHA" evidence="2">
    <location>
        <begin position="303"/>
        <end position="353"/>
    </location>
</feature>
<proteinExistence type="predicted"/>
<reference evidence="3" key="1">
    <citation type="journal article" date="2021" name="PeerJ">
        <title>Extensive microbial diversity within the chicken gut microbiome revealed by metagenomics and culture.</title>
        <authorList>
            <person name="Gilroy R."/>
            <person name="Ravi A."/>
            <person name="Getino M."/>
            <person name="Pursley I."/>
            <person name="Horton D.L."/>
            <person name="Alikhan N.F."/>
            <person name="Baker D."/>
            <person name="Gharbi K."/>
            <person name="Hall N."/>
            <person name="Watson M."/>
            <person name="Adriaenssens E.M."/>
            <person name="Foster-Nyarko E."/>
            <person name="Jarju S."/>
            <person name="Secka A."/>
            <person name="Antonio M."/>
            <person name="Oren A."/>
            <person name="Chaudhuri R.R."/>
            <person name="La Ragione R."/>
            <person name="Hildebrand F."/>
            <person name="Pallen M.J."/>
        </authorList>
    </citation>
    <scope>NUCLEOTIDE SEQUENCE</scope>
    <source>
        <strain evidence="3">CHK195-6426</strain>
    </source>
</reference>
<evidence type="ECO:0000313" key="3">
    <source>
        <dbReference type="EMBL" id="HIW81847.1"/>
    </source>
</evidence>
<dbReference type="CDD" id="cd00060">
    <property type="entry name" value="FHA"/>
    <property type="match status" value="1"/>
</dbReference>
<dbReference type="AlphaFoldDB" id="A0A9D1R847"/>
<dbReference type="Pfam" id="PF19909">
    <property type="entry name" value="DUF6382"/>
    <property type="match status" value="1"/>
</dbReference>
<organism evidence="3 4">
    <name type="scientific">Candidatus Acetatifactor stercoripullorum</name>
    <dbReference type="NCBI Taxonomy" id="2838414"/>
    <lineage>
        <taxon>Bacteria</taxon>
        <taxon>Bacillati</taxon>
        <taxon>Bacillota</taxon>
        <taxon>Clostridia</taxon>
        <taxon>Lachnospirales</taxon>
        <taxon>Lachnospiraceae</taxon>
        <taxon>Acetatifactor</taxon>
    </lineage>
</organism>
<dbReference type="PROSITE" id="PS50006">
    <property type="entry name" value="FHA_DOMAIN"/>
    <property type="match status" value="1"/>
</dbReference>
<dbReference type="InterPro" id="IPR045962">
    <property type="entry name" value="DUF6382"/>
</dbReference>
<evidence type="ECO:0000256" key="1">
    <source>
        <dbReference type="SAM" id="MobiDB-lite"/>
    </source>
</evidence>
<dbReference type="InterPro" id="IPR050923">
    <property type="entry name" value="Cell_Proc_Reg/RNA_Proc"/>
</dbReference>
<dbReference type="InterPro" id="IPR008984">
    <property type="entry name" value="SMAD_FHA_dom_sf"/>
</dbReference>
<protein>
    <submittedName>
        <fullName evidence="3">FHA domain-containing protein</fullName>
    </submittedName>
</protein>
<dbReference type="SUPFAM" id="SSF49879">
    <property type="entry name" value="SMAD/FHA domain"/>
    <property type="match status" value="1"/>
</dbReference>
<evidence type="ECO:0000259" key="2">
    <source>
        <dbReference type="PROSITE" id="PS50006"/>
    </source>
</evidence>
<gene>
    <name evidence="3" type="ORF">H9742_10095</name>
</gene>
<feature type="region of interest" description="Disordered" evidence="1">
    <location>
        <begin position="189"/>
        <end position="208"/>
    </location>
</feature>
<dbReference type="PANTHER" id="PTHR23308">
    <property type="entry name" value="NUCLEAR INHIBITOR OF PROTEIN PHOSPHATASE-1"/>
    <property type="match status" value="1"/>
</dbReference>
<dbReference type="Gene3D" id="2.60.200.20">
    <property type="match status" value="1"/>
</dbReference>